<organism evidence="1 2">
    <name type="scientific">Ixodes persulcatus</name>
    <name type="common">Taiga tick</name>
    <dbReference type="NCBI Taxonomy" id="34615"/>
    <lineage>
        <taxon>Eukaryota</taxon>
        <taxon>Metazoa</taxon>
        <taxon>Ecdysozoa</taxon>
        <taxon>Arthropoda</taxon>
        <taxon>Chelicerata</taxon>
        <taxon>Arachnida</taxon>
        <taxon>Acari</taxon>
        <taxon>Parasitiformes</taxon>
        <taxon>Ixodida</taxon>
        <taxon>Ixodoidea</taxon>
        <taxon>Ixodidae</taxon>
        <taxon>Ixodinae</taxon>
        <taxon>Ixodes</taxon>
    </lineage>
</organism>
<keyword evidence="2" id="KW-1185">Reference proteome</keyword>
<dbReference type="EMBL" id="JABSTQ010009031">
    <property type="protein sequence ID" value="KAG0433810.1"/>
    <property type="molecule type" value="Genomic_DNA"/>
</dbReference>
<proteinExistence type="predicted"/>
<comment type="caution">
    <text evidence="1">The sequence shown here is derived from an EMBL/GenBank/DDBJ whole genome shotgun (WGS) entry which is preliminary data.</text>
</comment>
<accession>A0AC60QHY0</accession>
<dbReference type="Proteomes" id="UP000805193">
    <property type="component" value="Unassembled WGS sequence"/>
</dbReference>
<gene>
    <name evidence="1" type="ORF">HPB47_019566</name>
</gene>
<reference evidence="1 2" key="1">
    <citation type="journal article" date="2020" name="Cell">
        <title>Large-Scale Comparative Analyses of Tick Genomes Elucidate Their Genetic Diversity and Vector Capacities.</title>
        <authorList>
            <consortium name="Tick Genome and Microbiome Consortium (TIGMIC)"/>
            <person name="Jia N."/>
            <person name="Wang J."/>
            <person name="Shi W."/>
            <person name="Du L."/>
            <person name="Sun Y."/>
            <person name="Zhan W."/>
            <person name="Jiang J.F."/>
            <person name="Wang Q."/>
            <person name="Zhang B."/>
            <person name="Ji P."/>
            <person name="Bell-Sakyi L."/>
            <person name="Cui X.M."/>
            <person name="Yuan T.T."/>
            <person name="Jiang B.G."/>
            <person name="Yang W.F."/>
            <person name="Lam T.T."/>
            <person name="Chang Q.C."/>
            <person name="Ding S.J."/>
            <person name="Wang X.J."/>
            <person name="Zhu J.G."/>
            <person name="Ruan X.D."/>
            <person name="Zhao L."/>
            <person name="Wei J.T."/>
            <person name="Ye R.Z."/>
            <person name="Que T.C."/>
            <person name="Du C.H."/>
            <person name="Zhou Y.H."/>
            <person name="Cheng J.X."/>
            <person name="Dai P.F."/>
            <person name="Guo W.B."/>
            <person name="Han X.H."/>
            <person name="Huang E.J."/>
            <person name="Li L.F."/>
            <person name="Wei W."/>
            <person name="Gao Y.C."/>
            <person name="Liu J.Z."/>
            <person name="Shao H.Z."/>
            <person name="Wang X."/>
            <person name="Wang C.C."/>
            <person name="Yang T.C."/>
            <person name="Huo Q.B."/>
            <person name="Li W."/>
            <person name="Chen H.Y."/>
            <person name="Chen S.E."/>
            <person name="Zhou L.G."/>
            <person name="Ni X.B."/>
            <person name="Tian J.H."/>
            <person name="Sheng Y."/>
            <person name="Liu T."/>
            <person name="Pan Y.S."/>
            <person name="Xia L.Y."/>
            <person name="Li J."/>
            <person name="Zhao F."/>
            <person name="Cao W.C."/>
        </authorList>
    </citation>
    <scope>NUCLEOTIDE SEQUENCE [LARGE SCALE GENOMIC DNA]</scope>
    <source>
        <strain evidence="1">Iper-2018</strain>
    </source>
</reference>
<protein>
    <submittedName>
        <fullName evidence="1">Uncharacterized protein</fullName>
    </submittedName>
</protein>
<evidence type="ECO:0000313" key="2">
    <source>
        <dbReference type="Proteomes" id="UP000805193"/>
    </source>
</evidence>
<name>A0AC60QHY0_IXOPE</name>
<sequence>MLGRQRVFRDRLDPLEEFDEDVLQQQFRFSRARIMFLAETLRPDLERSTRRSCALSAEQQDNRPAEALVPLPACRAAHKAKQMLRHHRGMLRASQSRQEIPLRDARDCHPPTFPWSPWQPAVAKAMRPGMPLSTSSSVECSYVVLEDTTVLERHSHQRTREITEAFYISKFKDNYVSEPSIDQEGRLRPAVLVKEPAAPAVPAAPAPPAATQQPGGSIQEGPKAGPPAPQAPAMVPPSAGEEFAGRLRLKGRRAQAVEEAVQAVCKELNIPAGGAEEVGELTWGQVLAELGDYNVSSAIIEELKAAYEYQGFNARVVAEQMALKGVSKVHEKEGTKVGAYMDRLTLVVIGLMRGANLDKVRKGMKEVNKSRLNTLVRHYGLQSKPVDTAAITLPRVVATFPGMAIDVLKAVEVGPVRHSTMTGIVANCPGEMMFSAFPSLIPRDVPNVSEVLLSAYLLYQHQVSLVINKDYAKWDAQKQQASLEGFARAAMESGYVTQCQRVLRLVEEGWLHIDQGKVCLTPAVSPALNAAAALYRTRK</sequence>
<evidence type="ECO:0000313" key="1">
    <source>
        <dbReference type="EMBL" id="KAG0433810.1"/>
    </source>
</evidence>